<gene>
    <name evidence="9" type="primary">panD</name>
    <name evidence="14" type="ORF">DVJ77_17495</name>
</gene>
<keyword evidence="8 9" id="KW-0670">Pyruvate</keyword>
<comment type="similarity">
    <text evidence="9">Belongs to the PanD family.</text>
</comment>
<keyword evidence="3 9" id="KW-0210">Decarboxylase</keyword>
<comment type="cofactor">
    <cofactor evidence="9 10">
        <name>pyruvate</name>
        <dbReference type="ChEBI" id="CHEBI:15361"/>
    </cofactor>
    <text evidence="9 10">Binds 1 pyruvoyl group covalently per subunit.</text>
</comment>
<proteinExistence type="inferred from homology"/>
<dbReference type="PIRSF" id="PIRSF006246">
    <property type="entry name" value="Asp_decarbox"/>
    <property type="match status" value="1"/>
</dbReference>
<evidence type="ECO:0000256" key="12">
    <source>
        <dbReference type="PIRSR" id="PIRSR006246-3"/>
    </source>
</evidence>
<dbReference type="Gene3D" id="2.40.40.20">
    <property type="match status" value="1"/>
</dbReference>
<organism evidence="14 15">
    <name type="scientific">Dyella tabacisoli</name>
    <dbReference type="NCBI Taxonomy" id="2282381"/>
    <lineage>
        <taxon>Bacteria</taxon>
        <taxon>Pseudomonadati</taxon>
        <taxon>Pseudomonadota</taxon>
        <taxon>Gammaproteobacteria</taxon>
        <taxon>Lysobacterales</taxon>
        <taxon>Rhodanobacteraceae</taxon>
        <taxon>Dyella</taxon>
    </lineage>
</organism>
<feature type="modified residue" description="Pyruvic acid (Ser)" evidence="9 12">
    <location>
        <position position="21"/>
    </location>
</feature>
<keyword evidence="7 9" id="KW-0704">Schiff base</keyword>
<dbReference type="EC" id="4.1.1.11" evidence="9"/>
<feature type="active site" description="Proton donor" evidence="9 10">
    <location>
        <position position="54"/>
    </location>
</feature>
<dbReference type="GO" id="GO:0004068">
    <property type="term" value="F:aspartate 1-decarboxylase activity"/>
    <property type="evidence" value="ECO:0007669"/>
    <property type="project" value="UniProtKB-UniRule"/>
</dbReference>
<dbReference type="Proteomes" id="UP000253782">
    <property type="component" value="Unassembled WGS sequence"/>
</dbReference>
<keyword evidence="15" id="KW-1185">Reference proteome</keyword>
<dbReference type="InterPro" id="IPR003190">
    <property type="entry name" value="Asp_decarbox"/>
</dbReference>
<evidence type="ECO:0000256" key="10">
    <source>
        <dbReference type="PIRSR" id="PIRSR006246-1"/>
    </source>
</evidence>
<dbReference type="EMBL" id="QQAH01000017">
    <property type="protein sequence ID" value="RDD80449.1"/>
    <property type="molecule type" value="Genomic_DNA"/>
</dbReference>
<feature type="binding site" evidence="9 11">
    <location>
        <begin position="69"/>
        <end position="71"/>
    </location>
    <ligand>
        <name>substrate</name>
    </ligand>
</feature>
<comment type="caution">
    <text evidence="14">The sequence shown here is derived from an EMBL/GenBank/DDBJ whole genome shotgun (WGS) entry which is preliminary data.</text>
</comment>
<feature type="chain" id="PRO_5017108245" description="Aspartate 1-decarboxylase beta chain" evidence="9 13">
    <location>
        <begin position="1"/>
        <end position="20"/>
    </location>
</feature>
<name>A0A369UQ46_9GAMM</name>
<keyword evidence="2 9" id="KW-0566">Pantothenate biosynthesis</keyword>
<feature type="chain" id="PRO_5017108246" description="Aspartate 1-decarboxylase alpha chain" evidence="9 13">
    <location>
        <begin position="21"/>
        <end position="140"/>
    </location>
</feature>
<evidence type="ECO:0000256" key="1">
    <source>
        <dbReference type="ARBA" id="ARBA00022490"/>
    </source>
</evidence>
<dbReference type="OrthoDB" id="9803983at2"/>
<accession>A0A369UQ46</accession>
<evidence type="ECO:0000313" key="14">
    <source>
        <dbReference type="EMBL" id="RDD80449.1"/>
    </source>
</evidence>
<evidence type="ECO:0000256" key="6">
    <source>
        <dbReference type="ARBA" id="ARBA00023239"/>
    </source>
</evidence>
<comment type="pathway">
    <text evidence="9">Cofactor biosynthesis; (R)-pantothenate biosynthesis; beta-alanine from L-aspartate: step 1/1.</text>
</comment>
<keyword evidence="1 9" id="KW-0963">Cytoplasm</keyword>
<feature type="active site" description="Schiff-base intermediate with substrate; via pyruvic acid" evidence="9 10">
    <location>
        <position position="21"/>
    </location>
</feature>
<evidence type="ECO:0000256" key="5">
    <source>
        <dbReference type="ARBA" id="ARBA00023145"/>
    </source>
</evidence>
<protein>
    <recommendedName>
        <fullName evidence="9">Aspartate 1-decarboxylase</fullName>
        <ecNumber evidence="9">4.1.1.11</ecNumber>
    </recommendedName>
    <alternativeName>
        <fullName evidence="9">Aspartate alpha-decarboxylase</fullName>
    </alternativeName>
    <component>
        <recommendedName>
            <fullName evidence="9">Aspartate 1-decarboxylase beta chain</fullName>
        </recommendedName>
    </component>
    <component>
        <recommendedName>
            <fullName evidence="9">Aspartate 1-decarboxylase alpha chain</fullName>
        </recommendedName>
    </component>
</protein>
<dbReference type="GO" id="GO:0015940">
    <property type="term" value="P:pantothenate biosynthetic process"/>
    <property type="evidence" value="ECO:0007669"/>
    <property type="project" value="UniProtKB-UniRule"/>
</dbReference>
<evidence type="ECO:0000256" key="8">
    <source>
        <dbReference type="ARBA" id="ARBA00023317"/>
    </source>
</evidence>
<evidence type="ECO:0000256" key="9">
    <source>
        <dbReference type="HAMAP-Rule" id="MF_00446"/>
    </source>
</evidence>
<dbReference type="GO" id="GO:0005829">
    <property type="term" value="C:cytosol"/>
    <property type="evidence" value="ECO:0007669"/>
    <property type="project" value="TreeGrafter"/>
</dbReference>
<dbReference type="InterPro" id="IPR009010">
    <property type="entry name" value="Asp_de-COase-like_dom_sf"/>
</dbReference>
<dbReference type="GO" id="GO:0006523">
    <property type="term" value="P:alanine biosynthetic process"/>
    <property type="evidence" value="ECO:0007669"/>
    <property type="project" value="InterPro"/>
</dbReference>
<comment type="subcellular location">
    <subcellularLocation>
        <location evidence="9">Cytoplasm</location>
    </subcellularLocation>
</comment>
<keyword evidence="6 9" id="KW-0456">Lyase</keyword>
<sequence>MMIAKLHGIRVTGAELHYEGSIAIDPRYCDRAGLLPLQFVEVWNKSSGARISTYIIHGEPGSQCCVLNGAAARTCQVGDELIIAARAEINADALEHIRSRVLLFDENNRVTEMLEYGLRCGAGGLWRAVRLPEERTHVVP</sequence>
<dbReference type="Pfam" id="PF02261">
    <property type="entry name" value="Asp_decarbox"/>
    <property type="match status" value="1"/>
</dbReference>
<dbReference type="PANTHER" id="PTHR21012">
    <property type="entry name" value="ASPARTATE 1-DECARBOXYLASE"/>
    <property type="match status" value="1"/>
</dbReference>
<reference evidence="14 15" key="1">
    <citation type="submission" date="2018-07" db="EMBL/GenBank/DDBJ databases">
        <title>Dyella tabacisoli L4-6T, whole genome shotgun sequence.</title>
        <authorList>
            <person name="Zhou X.-K."/>
            <person name="Li W.-J."/>
            <person name="Duan Y.-Q."/>
        </authorList>
    </citation>
    <scope>NUCLEOTIDE SEQUENCE [LARGE SCALE GENOMIC DNA]</scope>
    <source>
        <strain evidence="14 15">L4-6</strain>
    </source>
</reference>
<feature type="binding site" evidence="9 11">
    <location>
        <position position="53"/>
    </location>
    <ligand>
        <name>substrate</name>
    </ligand>
</feature>
<evidence type="ECO:0000256" key="3">
    <source>
        <dbReference type="ARBA" id="ARBA00022793"/>
    </source>
</evidence>
<comment type="catalytic activity">
    <reaction evidence="9">
        <text>L-aspartate + H(+) = beta-alanine + CO2</text>
        <dbReference type="Rhea" id="RHEA:19497"/>
        <dbReference type="ChEBI" id="CHEBI:15378"/>
        <dbReference type="ChEBI" id="CHEBI:16526"/>
        <dbReference type="ChEBI" id="CHEBI:29991"/>
        <dbReference type="ChEBI" id="CHEBI:57966"/>
        <dbReference type="EC" id="4.1.1.11"/>
    </reaction>
</comment>
<evidence type="ECO:0000313" key="15">
    <source>
        <dbReference type="Proteomes" id="UP000253782"/>
    </source>
</evidence>
<dbReference type="NCBIfam" id="TIGR00223">
    <property type="entry name" value="panD"/>
    <property type="match status" value="1"/>
</dbReference>
<dbReference type="PANTHER" id="PTHR21012:SF0">
    <property type="entry name" value="ASPARTATE 1-DECARBOXYLASE"/>
    <property type="match status" value="1"/>
</dbReference>
<evidence type="ECO:0000256" key="2">
    <source>
        <dbReference type="ARBA" id="ARBA00022655"/>
    </source>
</evidence>
<comment type="subunit">
    <text evidence="9">Heterooctamer of four alpha and four beta subunits.</text>
</comment>
<evidence type="ECO:0000256" key="4">
    <source>
        <dbReference type="ARBA" id="ARBA00022813"/>
    </source>
</evidence>
<dbReference type="HAMAP" id="MF_00446">
    <property type="entry name" value="PanD"/>
    <property type="match status" value="1"/>
</dbReference>
<evidence type="ECO:0000256" key="11">
    <source>
        <dbReference type="PIRSR" id="PIRSR006246-2"/>
    </source>
</evidence>
<dbReference type="SUPFAM" id="SSF50692">
    <property type="entry name" value="ADC-like"/>
    <property type="match status" value="1"/>
</dbReference>
<evidence type="ECO:0000256" key="13">
    <source>
        <dbReference type="PIRSR" id="PIRSR006246-5"/>
    </source>
</evidence>
<dbReference type="CDD" id="cd06919">
    <property type="entry name" value="Asp_decarbox"/>
    <property type="match status" value="1"/>
</dbReference>
<keyword evidence="4 9" id="KW-0068">Autocatalytic cleavage</keyword>
<dbReference type="AlphaFoldDB" id="A0A369UQ46"/>
<comment type="function">
    <text evidence="9">Catalyzes the pyruvoyl-dependent decarboxylation of aspartate to produce beta-alanine.</text>
</comment>
<comment type="PTM">
    <text evidence="9 12">Is synthesized initially as an inactive proenzyme, which is activated by self-cleavage at a specific serine bond to produce a beta-subunit with a hydroxyl group at its C-terminus and an alpha-subunit with a pyruvoyl group at its N-terminus.</text>
</comment>
<dbReference type="UniPathway" id="UPA00028">
    <property type="reaction ID" value="UER00002"/>
</dbReference>
<evidence type="ECO:0000256" key="7">
    <source>
        <dbReference type="ARBA" id="ARBA00023270"/>
    </source>
</evidence>
<keyword evidence="5 9" id="KW-0865">Zymogen</keyword>